<reference evidence="7 8" key="1">
    <citation type="journal article" date="2015" name="Nature">
        <title>rRNA introns, odd ribosomes, and small enigmatic genomes across a large radiation of phyla.</title>
        <authorList>
            <person name="Brown C.T."/>
            <person name="Hug L.A."/>
            <person name="Thomas B.C."/>
            <person name="Sharon I."/>
            <person name="Castelle C.J."/>
            <person name="Singh A."/>
            <person name="Wilkins M.J."/>
            <person name="Williams K.H."/>
            <person name="Banfield J.F."/>
        </authorList>
    </citation>
    <scope>NUCLEOTIDE SEQUENCE [LARGE SCALE GENOMIC DNA]</scope>
</reference>
<comment type="catalytic activity">
    <reaction evidence="1">
        <text>(2R)-3-phosphoglycerate + ATP = (2R)-3-phospho-glyceroyl phosphate + ADP</text>
        <dbReference type="Rhea" id="RHEA:14801"/>
        <dbReference type="ChEBI" id="CHEBI:30616"/>
        <dbReference type="ChEBI" id="CHEBI:57604"/>
        <dbReference type="ChEBI" id="CHEBI:58272"/>
        <dbReference type="ChEBI" id="CHEBI:456216"/>
        <dbReference type="EC" id="2.7.2.3"/>
    </reaction>
</comment>
<dbReference type="GO" id="GO:0006094">
    <property type="term" value="P:gluconeogenesis"/>
    <property type="evidence" value="ECO:0007669"/>
    <property type="project" value="TreeGrafter"/>
</dbReference>
<dbReference type="GO" id="GO:0006096">
    <property type="term" value="P:glycolytic process"/>
    <property type="evidence" value="ECO:0007669"/>
    <property type="project" value="InterPro"/>
</dbReference>
<dbReference type="InterPro" id="IPR015824">
    <property type="entry name" value="Phosphoglycerate_kinase_N"/>
</dbReference>
<dbReference type="EMBL" id="LCLA01000018">
    <property type="protein sequence ID" value="KKU10173.1"/>
    <property type="molecule type" value="Genomic_DNA"/>
</dbReference>
<keyword evidence="6" id="KW-0067">ATP-binding</keyword>
<dbReference type="PANTHER" id="PTHR11406:SF23">
    <property type="entry name" value="PHOSPHOGLYCERATE KINASE 1, CHLOROPLASTIC-RELATED"/>
    <property type="match status" value="1"/>
</dbReference>
<evidence type="ECO:0000313" key="8">
    <source>
        <dbReference type="Proteomes" id="UP000034329"/>
    </source>
</evidence>
<evidence type="ECO:0000256" key="4">
    <source>
        <dbReference type="ARBA" id="ARBA00022741"/>
    </source>
</evidence>
<dbReference type="InterPro" id="IPR001576">
    <property type="entry name" value="Phosphoglycerate_kinase"/>
</dbReference>
<dbReference type="SUPFAM" id="SSF53748">
    <property type="entry name" value="Phosphoglycerate kinase"/>
    <property type="match status" value="1"/>
</dbReference>
<keyword evidence="4" id="KW-0547">Nucleotide-binding</keyword>
<dbReference type="AlphaFoldDB" id="A0A0G1PXL8"/>
<proteinExistence type="predicted"/>
<keyword evidence="5 7" id="KW-0418">Kinase</keyword>
<dbReference type="GO" id="GO:0005829">
    <property type="term" value="C:cytosol"/>
    <property type="evidence" value="ECO:0007669"/>
    <property type="project" value="TreeGrafter"/>
</dbReference>
<dbReference type="EC" id="2.7.2.3" evidence="2"/>
<dbReference type="Gene3D" id="3.40.50.1260">
    <property type="entry name" value="Phosphoglycerate kinase, N-terminal domain"/>
    <property type="match status" value="4"/>
</dbReference>
<dbReference type="GO" id="GO:0004618">
    <property type="term" value="F:phosphoglycerate kinase activity"/>
    <property type="evidence" value="ECO:0007669"/>
    <property type="project" value="UniProtKB-EC"/>
</dbReference>
<organism evidence="7 8">
    <name type="scientific">Candidatus Woesebacteria bacterium GW2011_GWB1_45_5</name>
    <dbReference type="NCBI Taxonomy" id="1618581"/>
    <lineage>
        <taxon>Bacteria</taxon>
        <taxon>Candidatus Woeseibacteriota</taxon>
    </lineage>
</organism>
<name>A0A0G1PXL8_9BACT</name>
<gene>
    <name evidence="7" type="ORF">UX13_C0018G0007</name>
</gene>
<accession>A0A0G1PXL8</accession>
<evidence type="ECO:0000256" key="3">
    <source>
        <dbReference type="ARBA" id="ARBA00022679"/>
    </source>
</evidence>
<sequence length="319" mass="35006">MKLPKLTDIEVSGKKVLVRMDLDIPKGDDTRLEAGSETLDYLKSKNADIVVIGHRGRPDGKVDENLSLKSLQPFFDKWGARLEENLRFDPGEEKNDPEFAKKLASFGDTYINEAFAASHREHASIVGLPKLLPHAAGLRFVKEVENLSKVFENPQKPVVILISGIKEDKVEMAKKLSGFYDKVLVGGRLPEYFGDEGLVSVRSRRENEKLVIGNLVMDKEDITLHTIERFKTEIKKAGTLVLAGVPGKYEDEGHRQGTKEVFEAVAGSPAYKVAGGGDTEAALSILKLTGKFDWISVGGGAMLEFLSSKTLPGIEALIS</sequence>
<evidence type="ECO:0000256" key="1">
    <source>
        <dbReference type="ARBA" id="ARBA00000642"/>
    </source>
</evidence>
<dbReference type="Pfam" id="PF00162">
    <property type="entry name" value="PGK"/>
    <property type="match status" value="3"/>
</dbReference>
<dbReference type="PATRIC" id="fig|1618581.3.peg.321"/>
<evidence type="ECO:0000256" key="6">
    <source>
        <dbReference type="ARBA" id="ARBA00022840"/>
    </source>
</evidence>
<protein>
    <recommendedName>
        <fullName evidence="2">phosphoglycerate kinase</fullName>
        <ecNumber evidence="2">2.7.2.3</ecNumber>
    </recommendedName>
</protein>
<evidence type="ECO:0000256" key="2">
    <source>
        <dbReference type="ARBA" id="ARBA00013061"/>
    </source>
</evidence>
<dbReference type="Proteomes" id="UP000034329">
    <property type="component" value="Unassembled WGS sequence"/>
</dbReference>
<dbReference type="PANTHER" id="PTHR11406">
    <property type="entry name" value="PHOSPHOGLYCERATE KINASE"/>
    <property type="match status" value="1"/>
</dbReference>
<evidence type="ECO:0000256" key="5">
    <source>
        <dbReference type="ARBA" id="ARBA00022777"/>
    </source>
</evidence>
<comment type="caution">
    <text evidence="7">The sequence shown here is derived from an EMBL/GenBank/DDBJ whole genome shotgun (WGS) entry which is preliminary data.</text>
</comment>
<dbReference type="InterPro" id="IPR036043">
    <property type="entry name" value="Phosphoglycerate_kinase_sf"/>
</dbReference>
<keyword evidence="3" id="KW-0808">Transferase</keyword>
<evidence type="ECO:0000313" key="7">
    <source>
        <dbReference type="EMBL" id="KKU10173.1"/>
    </source>
</evidence>
<dbReference type="GO" id="GO:0005524">
    <property type="term" value="F:ATP binding"/>
    <property type="evidence" value="ECO:0007669"/>
    <property type="project" value="UniProtKB-KW"/>
</dbReference>
<dbReference type="GO" id="GO:0043531">
    <property type="term" value="F:ADP binding"/>
    <property type="evidence" value="ECO:0007669"/>
    <property type="project" value="TreeGrafter"/>
</dbReference>